<dbReference type="InterPro" id="IPR008278">
    <property type="entry name" value="4-PPantetheinyl_Trfase_dom"/>
</dbReference>
<dbReference type="Pfam" id="PF17837">
    <property type="entry name" value="4PPT_N"/>
    <property type="match status" value="1"/>
</dbReference>
<evidence type="ECO:0000256" key="5">
    <source>
        <dbReference type="ARBA" id="ARBA00019087"/>
    </source>
</evidence>
<keyword evidence="6 14" id="KW-0808">Transferase</keyword>
<dbReference type="PANTHER" id="PTHR38096">
    <property type="entry name" value="ENTEROBACTIN SYNTHASE COMPONENT D"/>
    <property type="match status" value="1"/>
</dbReference>
<evidence type="ECO:0000256" key="8">
    <source>
        <dbReference type="ARBA" id="ARBA00029894"/>
    </source>
</evidence>
<dbReference type="PANTHER" id="PTHR38096:SF1">
    <property type="entry name" value="ENTEROBACTIN SYNTHASE COMPONENT D"/>
    <property type="match status" value="1"/>
</dbReference>
<evidence type="ECO:0000256" key="7">
    <source>
        <dbReference type="ARBA" id="ARBA00023191"/>
    </source>
</evidence>
<feature type="domain" description="4'-phosphopantetheinyl transferase N-terminal" evidence="13">
    <location>
        <begin position="6"/>
        <end position="64"/>
    </location>
</feature>
<comment type="subunit">
    <text evidence="4">EntB, EntD, EntE, and EntF form a multienzyme complex called enterobactin synthase.</text>
</comment>
<dbReference type="SUPFAM" id="SSF56214">
    <property type="entry name" value="4'-phosphopantetheinyl transferase"/>
    <property type="match status" value="1"/>
</dbReference>
<comment type="caution">
    <text evidence="14">The sequence shown here is derived from an EMBL/GenBank/DDBJ whole genome shotgun (WGS) entry which is preliminary data.</text>
</comment>
<evidence type="ECO:0000313" key="15">
    <source>
        <dbReference type="Proteomes" id="UP001149822"/>
    </source>
</evidence>
<comment type="pathway">
    <text evidence="2">Siderophore biosynthesis; enterobactin biosynthesis.</text>
</comment>
<keyword evidence="7" id="KW-0259">Enterobactin biosynthesis</keyword>
<comment type="catalytic activity">
    <reaction evidence="11">
        <text>apo-[peptidyl-carrier protein] + CoA = holo-[peptidyl-carrier protein] + adenosine 3',5'-bisphosphate + H(+)</text>
        <dbReference type="Rhea" id="RHEA:46228"/>
        <dbReference type="Rhea" id="RHEA-COMP:11479"/>
        <dbReference type="Rhea" id="RHEA-COMP:11480"/>
        <dbReference type="ChEBI" id="CHEBI:15378"/>
        <dbReference type="ChEBI" id="CHEBI:29999"/>
        <dbReference type="ChEBI" id="CHEBI:57287"/>
        <dbReference type="ChEBI" id="CHEBI:58343"/>
        <dbReference type="ChEBI" id="CHEBI:64479"/>
    </reaction>
</comment>
<dbReference type="GO" id="GO:0016740">
    <property type="term" value="F:transferase activity"/>
    <property type="evidence" value="ECO:0007669"/>
    <property type="project" value="UniProtKB-KW"/>
</dbReference>
<evidence type="ECO:0000256" key="6">
    <source>
        <dbReference type="ARBA" id="ARBA00022679"/>
    </source>
</evidence>
<evidence type="ECO:0000313" key="14">
    <source>
        <dbReference type="EMBL" id="MCZ0964478.1"/>
    </source>
</evidence>
<dbReference type="InterPro" id="IPR037143">
    <property type="entry name" value="4-PPantetheinyl_Trfase_dom_sf"/>
</dbReference>
<name>A0ABT4JDN2_9RHOB</name>
<proteinExistence type="inferred from homology"/>
<reference evidence="14" key="1">
    <citation type="submission" date="2022-12" db="EMBL/GenBank/DDBJ databases">
        <title>Paracoccus sp. EF6 isolated from a lake water.</title>
        <authorList>
            <person name="Liu H."/>
        </authorList>
    </citation>
    <scope>NUCLEOTIDE SEQUENCE</scope>
    <source>
        <strain evidence="14">EF6</strain>
    </source>
</reference>
<dbReference type="Proteomes" id="UP001149822">
    <property type="component" value="Unassembled WGS sequence"/>
</dbReference>
<evidence type="ECO:0000256" key="1">
    <source>
        <dbReference type="ARBA" id="ARBA00003937"/>
    </source>
</evidence>
<protein>
    <recommendedName>
        <fullName evidence="5">Enterobactin synthase component D</fullName>
    </recommendedName>
    <alternativeName>
        <fullName evidence="8">4'-phosphopantetheinyl transferase EntD</fullName>
    </alternativeName>
    <alternativeName>
        <fullName evidence="9">Enterochelin synthase D</fullName>
    </alternativeName>
</protein>
<comment type="function">
    <text evidence="1">Involved in the biosynthesis of the siderophore enterobactin (enterochelin), which is a macrocyclic trimeric lactone of N-(2,3-dihydroxybenzoyl)-serine. The serine trilactone serves as a scaffolding for the three catechol functionalities that provide hexadentate coordination for the tightly ligated iron(2+) atoms. Plays an essential role in the assembly of the enterobactin by catalyzing the transfer of the 4'-phosphopantetheine (Ppant) moiety from coenzyme A to the apo-domains of both EntB (ArCP domain) and EntF (PCP domain) to yield their holo-forms which make them competent for the activation of 2,3-dihydroxybenzoate (DHB) and L-serine, respectively.</text>
</comment>
<evidence type="ECO:0000259" key="13">
    <source>
        <dbReference type="Pfam" id="PF17837"/>
    </source>
</evidence>
<dbReference type="Pfam" id="PF01648">
    <property type="entry name" value="ACPS"/>
    <property type="match status" value="1"/>
</dbReference>
<comment type="similarity">
    <text evidence="3">Belongs to the P-Pant transferase superfamily. EntD family.</text>
</comment>
<evidence type="ECO:0000256" key="9">
    <source>
        <dbReference type="ARBA" id="ARBA00031996"/>
    </source>
</evidence>
<dbReference type="InterPro" id="IPR041354">
    <property type="entry name" value="4PPT_N"/>
</dbReference>
<evidence type="ECO:0000256" key="2">
    <source>
        <dbReference type="ARBA" id="ARBA00004993"/>
    </source>
</evidence>
<evidence type="ECO:0000259" key="12">
    <source>
        <dbReference type="Pfam" id="PF01648"/>
    </source>
</evidence>
<dbReference type="InterPro" id="IPR003542">
    <property type="entry name" value="Enbac_synth_compD-like"/>
</dbReference>
<evidence type="ECO:0000256" key="3">
    <source>
        <dbReference type="ARBA" id="ARBA00008342"/>
    </source>
</evidence>
<dbReference type="PRINTS" id="PR01399">
    <property type="entry name" value="ENTSNTHTASED"/>
</dbReference>
<evidence type="ECO:0000256" key="4">
    <source>
        <dbReference type="ARBA" id="ARBA00011503"/>
    </source>
</evidence>
<organism evidence="14 15">
    <name type="scientific">Paracoccus benzoatiresistens</name>
    <dbReference type="NCBI Taxonomy" id="2997341"/>
    <lineage>
        <taxon>Bacteria</taxon>
        <taxon>Pseudomonadati</taxon>
        <taxon>Pseudomonadota</taxon>
        <taxon>Alphaproteobacteria</taxon>
        <taxon>Rhodobacterales</taxon>
        <taxon>Paracoccaceae</taxon>
        <taxon>Paracoccus</taxon>
    </lineage>
</organism>
<keyword evidence="15" id="KW-1185">Reference proteome</keyword>
<gene>
    <name evidence="14" type="ORF">OU682_23290</name>
</gene>
<sequence>MARNWGERRRNSFAAGRLAAAKALTAVGYRGRTILGITSDGLPAWPPGWMGSISHAETVATAVVVPAQSTEVSVLGIDLERIIAPGTAAEIATAIMPEALPGASGLTLAEEITRVFSAKEALYKALFPQTRQVRGFEAARVGWSRPCSHDPVTLKLTLTEDWGGEWLTGTSLTAFQVIGANHVVTVVWC</sequence>
<evidence type="ECO:0000256" key="11">
    <source>
        <dbReference type="ARBA" id="ARBA00049191"/>
    </source>
</evidence>
<feature type="domain" description="4'-phosphopantetheinyl transferase" evidence="12">
    <location>
        <begin position="75"/>
        <end position="143"/>
    </location>
</feature>
<evidence type="ECO:0000256" key="10">
    <source>
        <dbReference type="ARBA" id="ARBA00049176"/>
    </source>
</evidence>
<dbReference type="EMBL" id="JAPTYD010000110">
    <property type="protein sequence ID" value="MCZ0964478.1"/>
    <property type="molecule type" value="Genomic_DNA"/>
</dbReference>
<comment type="catalytic activity">
    <reaction evidence="10">
        <text>apo-[aryl-carrier protein] + CoA = holo-[aryl-carrier protein] + adenosine 3',5'-bisphosphate + H(+)</text>
        <dbReference type="Rhea" id="RHEA:48404"/>
        <dbReference type="Rhea" id="RHEA-COMP:15903"/>
        <dbReference type="Rhea" id="RHEA-COMP:17557"/>
        <dbReference type="ChEBI" id="CHEBI:15378"/>
        <dbReference type="ChEBI" id="CHEBI:29999"/>
        <dbReference type="ChEBI" id="CHEBI:57287"/>
        <dbReference type="ChEBI" id="CHEBI:58343"/>
        <dbReference type="ChEBI" id="CHEBI:64479"/>
    </reaction>
</comment>
<accession>A0ABT4JDN2</accession>